<dbReference type="AlphaFoldDB" id="A0A6G4UDZ3"/>
<dbReference type="Proteomes" id="UP000481583">
    <property type="component" value="Unassembled WGS sequence"/>
</dbReference>
<protein>
    <submittedName>
        <fullName evidence="3">Non-ribosomal peptide synthetase</fullName>
    </submittedName>
</protein>
<feature type="region of interest" description="Disordered" evidence="1">
    <location>
        <begin position="31"/>
        <end position="50"/>
    </location>
</feature>
<keyword evidence="4" id="KW-1185">Reference proteome</keyword>
<reference evidence="3 4" key="1">
    <citation type="submission" date="2020-02" db="EMBL/GenBank/DDBJ databases">
        <title>Whole-genome analyses of novel actinobacteria.</title>
        <authorList>
            <person name="Sahin N."/>
        </authorList>
    </citation>
    <scope>NUCLEOTIDE SEQUENCE [LARGE SCALE GENOMIC DNA]</scope>
    <source>
        <strain evidence="3 4">A7024</strain>
    </source>
</reference>
<dbReference type="NCBIfam" id="TIGR01720">
    <property type="entry name" value="NRPS-para261"/>
    <property type="match status" value="1"/>
</dbReference>
<comment type="caution">
    <text evidence="3">The sequence shown here is derived from an EMBL/GenBank/DDBJ whole genome shotgun (WGS) entry which is preliminary data.</text>
</comment>
<dbReference type="Gene3D" id="3.30.559.30">
    <property type="entry name" value="Nonribosomal peptide synthetase, condensation domain"/>
    <property type="match status" value="2"/>
</dbReference>
<dbReference type="RefSeq" id="WP_240930290.1">
    <property type="nucleotide sequence ID" value="NZ_JAAKZV010000505.1"/>
</dbReference>
<evidence type="ECO:0000259" key="2">
    <source>
        <dbReference type="Pfam" id="PF00668"/>
    </source>
</evidence>
<evidence type="ECO:0000313" key="4">
    <source>
        <dbReference type="Proteomes" id="UP000481583"/>
    </source>
</evidence>
<evidence type="ECO:0000313" key="3">
    <source>
        <dbReference type="EMBL" id="NGN70394.1"/>
    </source>
</evidence>
<dbReference type="Pfam" id="PF00668">
    <property type="entry name" value="Condensation"/>
    <property type="match status" value="1"/>
</dbReference>
<organism evidence="3 4">
    <name type="scientific">Streptomyces coryli</name>
    <dbReference type="NCBI Taxonomy" id="1128680"/>
    <lineage>
        <taxon>Bacteria</taxon>
        <taxon>Bacillati</taxon>
        <taxon>Actinomycetota</taxon>
        <taxon>Actinomycetes</taxon>
        <taxon>Kitasatosporales</taxon>
        <taxon>Streptomycetaceae</taxon>
        <taxon>Streptomyces</taxon>
    </lineage>
</organism>
<dbReference type="PANTHER" id="PTHR45398:SF1">
    <property type="entry name" value="ENZYME, PUTATIVE (JCVI)-RELATED"/>
    <property type="match status" value="1"/>
</dbReference>
<dbReference type="CDD" id="cd19543">
    <property type="entry name" value="DCL_NRPS"/>
    <property type="match status" value="1"/>
</dbReference>
<evidence type="ECO:0000256" key="1">
    <source>
        <dbReference type="SAM" id="MobiDB-lite"/>
    </source>
</evidence>
<dbReference type="EMBL" id="JAAKZV010000505">
    <property type="protein sequence ID" value="NGN70394.1"/>
    <property type="molecule type" value="Genomic_DNA"/>
</dbReference>
<dbReference type="InterPro" id="IPR023213">
    <property type="entry name" value="CAT-like_dom_sf"/>
</dbReference>
<sequence>LRHLNPDTAPTLAALPTAQIGFNYLGRTPAAAAGQADEPQDWAPLGSGGGGADTPIPVMHALEAMGIVHDLPEGPRLTLSLAWPERVLDEAAVRELVDGWAAMLTGIATHTSAAVSGGHTPSDFPLIALGQGHVEELEAATPGLAEVLPVTPLQEGLLFHALFDESDTDVYVEQMILGLEGPLDVQALRASWQRLLDRHAPLRAGFRQLDGLGDPVQVIVEHADMPWQEEDLSRLAEDAAWAESDRLGIAARAQRFDLAAPPLLRILLVKLAPDRYRMMMTLHHILLDGWSLPILMQELWTAYEAGGSTAGLPEITPYRNYLEWLGRQDKEAAREAWRQELAGADEPTLVAPVERDAAAVVTEEVTGAASAELSEALDDLTRAHGVTLNTVVQAAWALVVGKLTGRRDVVFGAAVAGRPLDVPGMESMLGFFINTVPVRVEFDPAHTVAEMLSELQSRQSALMDYQYLGLSEVQRLAGPGATFDTLMAFENFPAGAHEQSPGADEGQADGPSGLRVVEAGGRESTNYPLGLVAGPVGGLTMRLSYRPDVFDAAEAQELMRWLLRVLEGMAADPQGRVGRLGV</sequence>
<dbReference type="GO" id="GO:0008610">
    <property type="term" value="P:lipid biosynthetic process"/>
    <property type="evidence" value="ECO:0007669"/>
    <property type="project" value="UniProtKB-ARBA"/>
</dbReference>
<dbReference type="InterPro" id="IPR001242">
    <property type="entry name" value="Condensation_dom"/>
</dbReference>
<dbReference type="GO" id="GO:0003824">
    <property type="term" value="F:catalytic activity"/>
    <property type="evidence" value="ECO:0007669"/>
    <property type="project" value="InterPro"/>
</dbReference>
<feature type="region of interest" description="Disordered" evidence="1">
    <location>
        <begin position="494"/>
        <end position="516"/>
    </location>
</feature>
<dbReference type="Gene3D" id="3.30.559.10">
    <property type="entry name" value="Chloramphenicol acetyltransferase-like domain"/>
    <property type="match status" value="1"/>
</dbReference>
<dbReference type="PANTHER" id="PTHR45398">
    <property type="match status" value="1"/>
</dbReference>
<name>A0A6G4UDZ3_9ACTN</name>
<feature type="non-terminal residue" evidence="3">
    <location>
        <position position="582"/>
    </location>
</feature>
<proteinExistence type="predicted"/>
<gene>
    <name evidence="3" type="ORF">G5C51_41750</name>
</gene>
<dbReference type="InterPro" id="IPR010060">
    <property type="entry name" value="NRPS_synth"/>
</dbReference>
<dbReference type="SUPFAM" id="SSF52777">
    <property type="entry name" value="CoA-dependent acyltransferases"/>
    <property type="match status" value="3"/>
</dbReference>
<accession>A0A6G4UDZ3</accession>
<feature type="domain" description="Condensation" evidence="2">
    <location>
        <begin position="146"/>
        <end position="579"/>
    </location>
</feature>
<feature type="non-terminal residue" evidence="3">
    <location>
        <position position="1"/>
    </location>
</feature>